<dbReference type="SUPFAM" id="SSF53474">
    <property type="entry name" value="alpha/beta-Hydrolases"/>
    <property type="match status" value="1"/>
</dbReference>
<keyword evidence="3" id="KW-1185">Reference proteome</keyword>
<accession>A0A2D0NFL0</accession>
<gene>
    <name evidence="2" type="ORF">CRP01_06495</name>
</gene>
<protein>
    <recommendedName>
        <fullName evidence="1">PDZ domain-containing protein</fullName>
    </recommendedName>
</protein>
<dbReference type="EMBL" id="PDUD01000010">
    <property type="protein sequence ID" value="PHN07275.1"/>
    <property type="molecule type" value="Genomic_DNA"/>
</dbReference>
<dbReference type="PROSITE" id="PS50106">
    <property type="entry name" value="PDZ"/>
    <property type="match status" value="1"/>
</dbReference>
<feature type="domain" description="PDZ" evidence="1">
    <location>
        <begin position="31"/>
        <end position="114"/>
    </location>
</feature>
<dbReference type="PANTHER" id="PTHR43265">
    <property type="entry name" value="ESTERASE ESTD"/>
    <property type="match status" value="1"/>
</dbReference>
<proteinExistence type="predicted"/>
<dbReference type="OrthoDB" id="9809549at2"/>
<dbReference type="PANTHER" id="PTHR43265:SF1">
    <property type="entry name" value="ESTERASE ESTD"/>
    <property type="match status" value="1"/>
</dbReference>
<evidence type="ECO:0000259" key="1">
    <source>
        <dbReference type="PROSITE" id="PS50106"/>
    </source>
</evidence>
<dbReference type="InterPro" id="IPR036034">
    <property type="entry name" value="PDZ_sf"/>
</dbReference>
<dbReference type="SUPFAM" id="SSF50156">
    <property type="entry name" value="PDZ domain-like"/>
    <property type="match status" value="1"/>
</dbReference>
<dbReference type="InterPro" id="IPR000073">
    <property type="entry name" value="AB_hydrolase_1"/>
</dbReference>
<organism evidence="2 3">
    <name type="scientific">Flavilitoribacter nigricans (strain ATCC 23147 / DSM 23189 / NBRC 102662 / NCIMB 1420 / SS-2)</name>
    <name type="common">Lewinella nigricans</name>
    <dbReference type="NCBI Taxonomy" id="1122177"/>
    <lineage>
        <taxon>Bacteria</taxon>
        <taxon>Pseudomonadati</taxon>
        <taxon>Bacteroidota</taxon>
        <taxon>Saprospiria</taxon>
        <taxon>Saprospirales</taxon>
        <taxon>Lewinellaceae</taxon>
        <taxon>Flavilitoribacter</taxon>
    </lineage>
</organism>
<dbReference type="GO" id="GO:0052689">
    <property type="term" value="F:carboxylic ester hydrolase activity"/>
    <property type="evidence" value="ECO:0007669"/>
    <property type="project" value="TreeGrafter"/>
</dbReference>
<comment type="caution">
    <text evidence="2">The sequence shown here is derived from an EMBL/GenBank/DDBJ whole genome shotgun (WGS) entry which is preliminary data.</text>
</comment>
<dbReference type="InterPro" id="IPR001478">
    <property type="entry name" value="PDZ"/>
</dbReference>
<dbReference type="Proteomes" id="UP000223913">
    <property type="component" value="Unassembled WGS sequence"/>
</dbReference>
<dbReference type="InterPro" id="IPR029058">
    <property type="entry name" value="AB_hydrolase_fold"/>
</dbReference>
<dbReference type="RefSeq" id="WP_099149204.1">
    <property type="nucleotide sequence ID" value="NZ_PDUD01000010.1"/>
</dbReference>
<dbReference type="AlphaFoldDB" id="A0A2D0NFL0"/>
<dbReference type="SMART" id="SM00228">
    <property type="entry name" value="PDZ"/>
    <property type="match status" value="1"/>
</dbReference>
<dbReference type="Gene3D" id="3.40.50.1820">
    <property type="entry name" value="alpha/beta hydrolase"/>
    <property type="match status" value="1"/>
</dbReference>
<dbReference type="InterPro" id="IPR053145">
    <property type="entry name" value="AB_hydrolase_Est10"/>
</dbReference>
<evidence type="ECO:0000313" key="2">
    <source>
        <dbReference type="EMBL" id="PHN07275.1"/>
    </source>
</evidence>
<dbReference type="Gene3D" id="2.30.42.10">
    <property type="match status" value="1"/>
</dbReference>
<dbReference type="Pfam" id="PF00595">
    <property type="entry name" value="PDZ"/>
    <property type="match status" value="1"/>
</dbReference>
<dbReference type="Pfam" id="PF12697">
    <property type="entry name" value="Abhydrolase_6"/>
    <property type="match status" value="1"/>
</dbReference>
<reference evidence="2 3" key="1">
    <citation type="submission" date="2017-10" db="EMBL/GenBank/DDBJ databases">
        <title>The draft genome sequence of Lewinella nigricans NBRC 102662.</title>
        <authorList>
            <person name="Wang K."/>
        </authorList>
    </citation>
    <scope>NUCLEOTIDE SEQUENCE [LARGE SCALE GENOMIC DNA]</scope>
    <source>
        <strain evidence="2 3">NBRC 102662</strain>
    </source>
</reference>
<name>A0A2D0NFL0_FLAN2</name>
<dbReference type="CDD" id="cd06779">
    <property type="entry name" value="cpPDZ_Deg_HtrA-like"/>
    <property type="match status" value="1"/>
</dbReference>
<evidence type="ECO:0000313" key="3">
    <source>
        <dbReference type="Proteomes" id="UP000223913"/>
    </source>
</evidence>
<sequence length="473" mass="52138">MEKNHPTVYLFVVLTLFTFTLNAQTADLARKGSLGVRLEAMTETRAKAAGLEATGGAYISEVLPGGTGAALQLRAGDVLLSVNGVPTNEISEVVSITQTWRAGQPLRLKVRRDGKSISLSGNVQGKPMETSDLAEVIYGAVPFEGGKLRSIMHVPKADGQLPLVVFLQGFSCSSIDYYYDPGSPIRQLVDGLVERGFAVYRVEKPGVGDSEGSLDCGDIDYDTEVAAFDAAISGLADLDFIDQEHIFYFGHSLGGVTAPLLAARHHPRGVAVYGTVFESWYEYMQKVFRDQAYVRRDDWIRTEDASRDAQKFLAALFLSDQSVAEMAEDPTIKNQLDNRILDYDGDSRFVGRHYTFWRGLNAANPVQAWRDAGVETLAIYGEHDIHAINPTGAQLIAEMVNDYHPGKGKFVLLEGTEHAFARVPSMSEYVEMRRNGSFNNSYMAANFNKELVRIVADWMEASMRTGHKKLGKN</sequence>